<evidence type="ECO:0000313" key="2">
    <source>
        <dbReference type="Proteomes" id="UP001566331"/>
    </source>
</evidence>
<name>A0ABV4HZZ3_9GAMM</name>
<reference evidence="1 2" key="1">
    <citation type="submission" date="2024-07" db="EMBL/GenBank/DDBJ databases">
        <title>Luteimonas salilacus sp. nov., isolated from the shore soil of Salt Lake in Tibet of China.</title>
        <authorList>
            <person name="Zhang X."/>
            <person name="Li A."/>
        </authorList>
    </citation>
    <scope>NUCLEOTIDE SEQUENCE [LARGE SCALE GENOMIC DNA]</scope>
    <source>
        <strain evidence="1 2">B3-2-R+30</strain>
    </source>
</reference>
<organism evidence="1 2">
    <name type="scientific">Luteimonas salinilitoris</name>
    <dbReference type="NCBI Taxonomy" id="3237697"/>
    <lineage>
        <taxon>Bacteria</taxon>
        <taxon>Pseudomonadati</taxon>
        <taxon>Pseudomonadota</taxon>
        <taxon>Gammaproteobacteria</taxon>
        <taxon>Lysobacterales</taxon>
        <taxon>Lysobacteraceae</taxon>
        <taxon>Luteimonas</taxon>
    </lineage>
</organism>
<protein>
    <recommendedName>
        <fullName evidence="3">SHOCT domain-containing protein</fullName>
    </recommendedName>
</protein>
<dbReference type="Proteomes" id="UP001566331">
    <property type="component" value="Unassembled WGS sequence"/>
</dbReference>
<gene>
    <name evidence="1" type="ORF">AB6713_20115</name>
</gene>
<dbReference type="EMBL" id="JBFWIC010000059">
    <property type="protein sequence ID" value="MEZ0476885.1"/>
    <property type="molecule type" value="Genomic_DNA"/>
</dbReference>
<accession>A0ABV4HZZ3</accession>
<evidence type="ECO:0000313" key="1">
    <source>
        <dbReference type="EMBL" id="MEZ0476885.1"/>
    </source>
</evidence>
<proteinExistence type="predicted"/>
<dbReference type="RefSeq" id="WP_370563121.1">
    <property type="nucleotide sequence ID" value="NZ_JBFWIB010000003.1"/>
</dbReference>
<sequence length="55" mass="6214">MPEGESPDQHRNRFKWLHREGALSDEELDQRLAVVDVNGPDWAESAVPVPSMSLN</sequence>
<evidence type="ECO:0008006" key="3">
    <source>
        <dbReference type="Google" id="ProtNLM"/>
    </source>
</evidence>
<comment type="caution">
    <text evidence="1">The sequence shown here is derived from an EMBL/GenBank/DDBJ whole genome shotgun (WGS) entry which is preliminary data.</text>
</comment>
<keyword evidence="2" id="KW-1185">Reference proteome</keyword>